<dbReference type="InterPro" id="IPR037219">
    <property type="entry name" value="Peptidase_M41-like"/>
</dbReference>
<comment type="similarity">
    <text evidence="1">In the C-terminal section; belongs to the peptidase M41 family.</text>
</comment>
<dbReference type="Pfam" id="PF01434">
    <property type="entry name" value="Peptidase_M41"/>
    <property type="match status" value="1"/>
</dbReference>
<name>A0AAX4PL43_9CHLO</name>
<dbReference type="Gene3D" id="3.40.50.300">
    <property type="entry name" value="P-loop containing nucleotide triphosphate hydrolases"/>
    <property type="match status" value="1"/>
</dbReference>
<dbReference type="GO" id="GO:0006508">
    <property type="term" value="P:proteolysis"/>
    <property type="evidence" value="ECO:0007669"/>
    <property type="project" value="UniProtKB-KW"/>
</dbReference>
<dbReference type="GO" id="GO:0005524">
    <property type="term" value="F:ATP binding"/>
    <property type="evidence" value="ECO:0007669"/>
    <property type="project" value="InterPro"/>
</dbReference>
<dbReference type="Proteomes" id="UP001472866">
    <property type="component" value="Chromosome 16"/>
</dbReference>
<accession>A0AAX4PL43</accession>
<dbReference type="SUPFAM" id="SSF52540">
    <property type="entry name" value="P-loop containing nucleoside triphosphate hydrolases"/>
    <property type="match status" value="1"/>
</dbReference>
<dbReference type="PANTHER" id="PTHR23076">
    <property type="entry name" value="METALLOPROTEASE M41 FTSH"/>
    <property type="match status" value="1"/>
</dbReference>
<dbReference type="InterPro" id="IPR003960">
    <property type="entry name" value="ATPase_AAA_CS"/>
</dbReference>
<dbReference type="InterPro" id="IPR003593">
    <property type="entry name" value="AAA+_ATPase"/>
</dbReference>
<dbReference type="Pfam" id="PF17862">
    <property type="entry name" value="AAA_lid_3"/>
    <property type="match status" value="1"/>
</dbReference>
<keyword evidence="8" id="KW-1185">Reference proteome</keyword>
<evidence type="ECO:0000313" key="8">
    <source>
        <dbReference type="Proteomes" id="UP001472866"/>
    </source>
</evidence>
<dbReference type="PANTHER" id="PTHR23076:SF58">
    <property type="entry name" value="INACTIVE ATP-DEPENDENT ZINC METALLOPROTEASE FTSHI 5, CHLOROPLASTIC-RELATED"/>
    <property type="match status" value="1"/>
</dbReference>
<evidence type="ECO:0000256" key="5">
    <source>
        <dbReference type="SAM" id="MobiDB-lite"/>
    </source>
</evidence>
<feature type="domain" description="AAA+ ATPase" evidence="6">
    <location>
        <begin position="462"/>
        <end position="598"/>
    </location>
</feature>
<evidence type="ECO:0000256" key="1">
    <source>
        <dbReference type="ARBA" id="ARBA00010044"/>
    </source>
</evidence>
<evidence type="ECO:0000313" key="7">
    <source>
        <dbReference type="EMBL" id="WZN66735.1"/>
    </source>
</evidence>
<keyword evidence="3" id="KW-0645">Protease</keyword>
<proteinExistence type="inferred from homology"/>
<sequence>MAVTVPRALSARGKVGAPRKRAGCAVSCRAKAGRTREVAGRTSGGQESCSAREGPATSAVGVEVVEQEAKRIAQSSRQPGPTDSNASTILRPLAKGIALSVVTLAVGSRVARATDGLPRAADAIAEVRLAPETCSTCSTAAERELTLRGGYSDTDFSDLELSGDEDFEVSDSELRQIGQELESDAAGGGGGDGAGSEAEVEEDEDEILAKLSDMSDPSRRTDPYPWEGTNTKWMNDKDVSVVLPPDERDGRKYLLEVKRDELTGEEISGTLELDLQKGGKIDAKKLQKKYKDKLLVQTAFRPDKLRDMTYSQFWSLVGENQIQKARFAYDKRNVFVTTKPTAPGGQRTEMVGLPPDPNLLDHLVTHGVFIEEPRNLSVVEDLLLGLMRIGIPLSVGAALFYSSSKIGLLAEDKSSSFEIVNPKEIVTTFRDVAGIDIIKNEVQEVVEFLRQPKRFLEMGIRTPAGVLLVGQPGTGKTLLARAVAAEANVPLINCSGAEFVDEYVGMGAAKIRDLFELAREKAPCVIFIDEFDGLGKARTGGAGSEEMHTCNQLLAEMDGFTNNTGVVVLAATNRAFVLDRAVLRPGRFDRVLEMPLPNRDGRQEILEVHGRGKRFEQKVDLGVIAKATPGFTGAELMNLMNQSGLTAIRKGREVISQADVFEALDEIQAERLGESSPFSAKQLSGTPPSLLRKRMSIFATAKALVGCILPEYHELARVSVNPSGLSSTFAHFVPQEESVETNVVDRALLESELVVLMAGYCAEKLAFGDKNVSVLGNADVEHARALARQMVCEYGYGKSVGMLTLPPEEAADQETKVSHDMHALVDADVSALLEQAEVKAYKGLAKNWRLFEALTTKLYDENNIMGTDFASLIADAYRFDSSYLPQEKKEKIVYPDHESEIFTGAA</sequence>
<dbReference type="GO" id="GO:0016887">
    <property type="term" value="F:ATP hydrolysis activity"/>
    <property type="evidence" value="ECO:0007669"/>
    <property type="project" value="InterPro"/>
</dbReference>
<dbReference type="FunFam" id="1.10.8.60:FF:000001">
    <property type="entry name" value="ATP-dependent zinc metalloprotease FtsH"/>
    <property type="match status" value="1"/>
</dbReference>
<dbReference type="PROSITE" id="PS00674">
    <property type="entry name" value="AAA"/>
    <property type="match status" value="1"/>
</dbReference>
<dbReference type="GO" id="GO:0009535">
    <property type="term" value="C:chloroplast thylakoid membrane"/>
    <property type="evidence" value="ECO:0007669"/>
    <property type="project" value="TreeGrafter"/>
</dbReference>
<dbReference type="InterPro" id="IPR000642">
    <property type="entry name" value="Peptidase_M41"/>
</dbReference>
<protein>
    <submittedName>
        <fullName evidence="7">ATP-dependent zinc metalloprotease FtsH</fullName>
    </submittedName>
</protein>
<dbReference type="FunFam" id="3.40.50.300:FF:002568">
    <property type="entry name" value="Cell division protein (FtsH)"/>
    <property type="match status" value="1"/>
</dbReference>
<dbReference type="InterPro" id="IPR003959">
    <property type="entry name" value="ATPase_AAA_core"/>
</dbReference>
<evidence type="ECO:0000256" key="2">
    <source>
        <dbReference type="ARBA" id="ARBA00010550"/>
    </source>
</evidence>
<gene>
    <name evidence="7" type="ORF">HKI87_16g83050</name>
</gene>
<feature type="region of interest" description="Disordered" evidence="5">
    <location>
        <begin position="35"/>
        <end position="60"/>
    </location>
</feature>
<dbReference type="Gene3D" id="1.20.58.760">
    <property type="entry name" value="Peptidase M41"/>
    <property type="match status" value="1"/>
</dbReference>
<dbReference type="Gene3D" id="1.10.8.60">
    <property type="match status" value="1"/>
</dbReference>
<dbReference type="SMART" id="SM00382">
    <property type="entry name" value="AAA"/>
    <property type="match status" value="1"/>
</dbReference>
<dbReference type="InterPro" id="IPR027417">
    <property type="entry name" value="P-loop_NTPase"/>
</dbReference>
<dbReference type="SUPFAM" id="SSF140990">
    <property type="entry name" value="FtsH protease domain-like"/>
    <property type="match status" value="1"/>
</dbReference>
<evidence type="ECO:0000256" key="4">
    <source>
        <dbReference type="ARBA" id="ARBA00022801"/>
    </source>
</evidence>
<evidence type="ECO:0000259" key="6">
    <source>
        <dbReference type="SMART" id="SM00382"/>
    </source>
</evidence>
<evidence type="ECO:0000256" key="3">
    <source>
        <dbReference type="ARBA" id="ARBA00022670"/>
    </source>
</evidence>
<dbReference type="GO" id="GO:0004222">
    <property type="term" value="F:metalloendopeptidase activity"/>
    <property type="evidence" value="ECO:0007669"/>
    <property type="project" value="InterPro"/>
</dbReference>
<dbReference type="InterPro" id="IPR041569">
    <property type="entry name" value="AAA_lid_3"/>
</dbReference>
<dbReference type="EMBL" id="CP151516">
    <property type="protein sequence ID" value="WZN66735.1"/>
    <property type="molecule type" value="Genomic_DNA"/>
</dbReference>
<keyword evidence="7" id="KW-0482">Metalloprotease</keyword>
<dbReference type="GO" id="GO:0004176">
    <property type="term" value="F:ATP-dependent peptidase activity"/>
    <property type="evidence" value="ECO:0007669"/>
    <property type="project" value="InterPro"/>
</dbReference>
<feature type="region of interest" description="Disordered" evidence="5">
    <location>
        <begin position="181"/>
        <end position="231"/>
    </location>
</feature>
<dbReference type="AlphaFoldDB" id="A0AAX4PL43"/>
<keyword evidence="4" id="KW-0378">Hydrolase</keyword>
<dbReference type="Pfam" id="PF00004">
    <property type="entry name" value="AAA"/>
    <property type="match status" value="1"/>
</dbReference>
<organism evidence="7 8">
    <name type="scientific">Chloropicon roscoffensis</name>
    <dbReference type="NCBI Taxonomy" id="1461544"/>
    <lineage>
        <taxon>Eukaryota</taxon>
        <taxon>Viridiplantae</taxon>
        <taxon>Chlorophyta</taxon>
        <taxon>Chloropicophyceae</taxon>
        <taxon>Chloropicales</taxon>
        <taxon>Chloropicaceae</taxon>
        <taxon>Chloropicon</taxon>
    </lineage>
</organism>
<comment type="similarity">
    <text evidence="2">In the N-terminal section; belongs to the AAA ATPase family.</text>
</comment>
<reference evidence="7 8" key="1">
    <citation type="submission" date="2024-03" db="EMBL/GenBank/DDBJ databases">
        <title>Complete genome sequence of the green alga Chloropicon roscoffensis RCC1871.</title>
        <authorList>
            <person name="Lemieux C."/>
            <person name="Pombert J.-F."/>
            <person name="Otis C."/>
            <person name="Turmel M."/>
        </authorList>
    </citation>
    <scope>NUCLEOTIDE SEQUENCE [LARGE SCALE GENOMIC DNA]</scope>
    <source>
        <strain evidence="7 8">RCC1871</strain>
    </source>
</reference>